<sequence>MFWPPFCTIDYARYSLFSLLVLMRSVSGFVGQCSSFFYTISKHFSSSSRCLGSQSGYACIRSCACVFKS</sequence>
<reference evidence="1" key="1">
    <citation type="submission" date="2018-01" db="EMBL/GenBank/DDBJ databases">
        <title>An insight into the sialome of Amazonian anophelines.</title>
        <authorList>
            <person name="Ribeiro J.M."/>
            <person name="Scarpassa V."/>
            <person name="Calvo E."/>
        </authorList>
    </citation>
    <scope>NUCLEOTIDE SEQUENCE</scope>
</reference>
<name>A0A2M4DHI5_ANODA</name>
<dbReference type="AlphaFoldDB" id="A0A2M4DHI5"/>
<accession>A0A2M4DHI5</accession>
<dbReference type="EMBL" id="GGFL01012849">
    <property type="protein sequence ID" value="MBW77027.1"/>
    <property type="molecule type" value="Transcribed_RNA"/>
</dbReference>
<protein>
    <submittedName>
        <fullName evidence="1">Putative secreted protein</fullName>
    </submittedName>
</protein>
<organism evidence="1">
    <name type="scientific">Anopheles darlingi</name>
    <name type="common">Mosquito</name>
    <dbReference type="NCBI Taxonomy" id="43151"/>
    <lineage>
        <taxon>Eukaryota</taxon>
        <taxon>Metazoa</taxon>
        <taxon>Ecdysozoa</taxon>
        <taxon>Arthropoda</taxon>
        <taxon>Hexapoda</taxon>
        <taxon>Insecta</taxon>
        <taxon>Pterygota</taxon>
        <taxon>Neoptera</taxon>
        <taxon>Endopterygota</taxon>
        <taxon>Diptera</taxon>
        <taxon>Nematocera</taxon>
        <taxon>Culicoidea</taxon>
        <taxon>Culicidae</taxon>
        <taxon>Anophelinae</taxon>
        <taxon>Anopheles</taxon>
    </lineage>
</organism>
<evidence type="ECO:0000313" key="1">
    <source>
        <dbReference type="EMBL" id="MBW77027.1"/>
    </source>
</evidence>
<proteinExistence type="predicted"/>